<dbReference type="Pfam" id="PF07730">
    <property type="entry name" value="HisKA_3"/>
    <property type="match status" value="1"/>
</dbReference>
<evidence type="ECO:0000256" key="1">
    <source>
        <dbReference type="ARBA" id="ARBA00000085"/>
    </source>
</evidence>
<keyword evidence="5" id="KW-0547">Nucleotide-binding</keyword>
<dbReference type="GO" id="GO:0000155">
    <property type="term" value="F:phosphorelay sensor kinase activity"/>
    <property type="evidence" value="ECO:0007669"/>
    <property type="project" value="InterPro"/>
</dbReference>
<keyword evidence="4" id="KW-0808">Transferase</keyword>
<dbReference type="Pfam" id="PF02518">
    <property type="entry name" value="HATPase_c"/>
    <property type="match status" value="1"/>
</dbReference>
<keyword evidence="9" id="KW-0472">Membrane</keyword>
<evidence type="ECO:0000256" key="6">
    <source>
        <dbReference type="ARBA" id="ARBA00022777"/>
    </source>
</evidence>
<evidence type="ECO:0000256" key="9">
    <source>
        <dbReference type="SAM" id="Phobius"/>
    </source>
</evidence>
<evidence type="ECO:0000259" key="11">
    <source>
        <dbReference type="Pfam" id="PF07730"/>
    </source>
</evidence>
<dbReference type="Gene3D" id="1.20.5.1930">
    <property type="match status" value="1"/>
</dbReference>
<keyword evidence="3" id="KW-0597">Phosphoprotein</keyword>
<dbReference type="PANTHER" id="PTHR24421">
    <property type="entry name" value="NITRATE/NITRITE SENSOR PROTEIN NARX-RELATED"/>
    <property type="match status" value="1"/>
</dbReference>
<reference evidence="12" key="1">
    <citation type="submission" date="2021-02" db="EMBL/GenBank/DDBJ databases">
        <title>Natronoglycomyces albus gen. nov., sp. nov, a haloalkaliphilic actinobacterium from a soda solonchak soil.</title>
        <authorList>
            <person name="Sorokin D.Y."/>
            <person name="Khijniak T.V."/>
            <person name="Zakharycheva A.P."/>
            <person name="Boueva O.V."/>
            <person name="Ariskina E.V."/>
            <person name="Hahnke R.L."/>
            <person name="Bunk B."/>
            <person name="Sproer C."/>
            <person name="Schumann P."/>
            <person name="Evtushenko L.I."/>
            <person name="Kublanov I.V."/>
        </authorList>
    </citation>
    <scope>NUCLEOTIDE SEQUENCE</scope>
    <source>
        <strain evidence="12">DSM 106290</strain>
    </source>
</reference>
<dbReference type="GO" id="GO:0046983">
    <property type="term" value="F:protein dimerization activity"/>
    <property type="evidence" value="ECO:0007669"/>
    <property type="project" value="InterPro"/>
</dbReference>
<organism evidence="12 13">
    <name type="scientific">Natronoglycomyces albus</name>
    <dbReference type="NCBI Taxonomy" id="2811108"/>
    <lineage>
        <taxon>Bacteria</taxon>
        <taxon>Bacillati</taxon>
        <taxon>Actinomycetota</taxon>
        <taxon>Actinomycetes</taxon>
        <taxon>Glycomycetales</taxon>
        <taxon>Glycomycetaceae</taxon>
        <taxon>Natronoglycomyces</taxon>
    </lineage>
</organism>
<keyword evidence="6" id="KW-0418">Kinase</keyword>
<dbReference type="PANTHER" id="PTHR24421:SF10">
    <property type="entry name" value="NITRATE_NITRITE SENSOR PROTEIN NARQ"/>
    <property type="match status" value="1"/>
</dbReference>
<evidence type="ECO:0000313" key="13">
    <source>
        <dbReference type="Proteomes" id="UP000662939"/>
    </source>
</evidence>
<dbReference type="InterPro" id="IPR036890">
    <property type="entry name" value="HATPase_C_sf"/>
</dbReference>
<dbReference type="Gene3D" id="3.30.565.10">
    <property type="entry name" value="Histidine kinase-like ATPase, C-terminal domain"/>
    <property type="match status" value="1"/>
</dbReference>
<feature type="transmembrane region" description="Helical" evidence="9">
    <location>
        <begin position="82"/>
        <end position="101"/>
    </location>
</feature>
<dbReference type="KEGG" id="nav:JQS30_08920"/>
<gene>
    <name evidence="12" type="ORF">JQS30_08920</name>
</gene>
<evidence type="ECO:0000256" key="5">
    <source>
        <dbReference type="ARBA" id="ARBA00022741"/>
    </source>
</evidence>
<dbReference type="Proteomes" id="UP000662939">
    <property type="component" value="Chromosome"/>
</dbReference>
<keyword evidence="7" id="KW-0067">ATP-binding</keyword>
<evidence type="ECO:0000256" key="2">
    <source>
        <dbReference type="ARBA" id="ARBA00012438"/>
    </source>
</evidence>
<protein>
    <recommendedName>
        <fullName evidence="2">histidine kinase</fullName>
        <ecNumber evidence="2">2.7.13.3</ecNumber>
    </recommendedName>
</protein>
<evidence type="ECO:0000313" key="12">
    <source>
        <dbReference type="EMBL" id="QSB03946.1"/>
    </source>
</evidence>
<evidence type="ECO:0000256" key="7">
    <source>
        <dbReference type="ARBA" id="ARBA00022840"/>
    </source>
</evidence>
<dbReference type="InterPro" id="IPR050482">
    <property type="entry name" value="Sensor_HK_TwoCompSys"/>
</dbReference>
<accession>A0A895XN95</accession>
<feature type="transmembrane region" description="Helical" evidence="9">
    <location>
        <begin position="142"/>
        <end position="163"/>
    </location>
</feature>
<sequence>MSDSALPYQRARLLAGTFVVSALSIAALGNPWSIPLATVSSAVAITLLWWPRSRSWLPALTGISGAVSLLVTMLEIRFETLAVPPSGMVESLLLCVLVGLLGRFSPPASAIIAGVLAALAVATSIYRVAPGEHFEPLSGQELFYAAAFWALGPIGAAIAGVYLRYVENRRQRAIADAQHDERLRLAHDLHDYVAHDISGMIAQAQAAQVVIDSAAGGTRDAVLKESLARIETAGIAAMTSMDRTVSLLRATQRCEDNAPAIPVSLPGLAELPDLMERFATSVTAQVTSVIEVEAHEVPREIGSTVYRLIVEALTNVRRHAPTATDISVAVTNDFNEVVVVVENNAGGLACANVRPRGGVGLPSLNERTEALAGRLTAGPTRDGWRLEARLPLEIHTHRNPTQPTNEGKDS</sequence>
<dbReference type="AlphaFoldDB" id="A0A895XN95"/>
<evidence type="ECO:0000256" key="3">
    <source>
        <dbReference type="ARBA" id="ARBA00022553"/>
    </source>
</evidence>
<dbReference type="CDD" id="cd16917">
    <property type="entry name" value="HATPase_UhpB-NarQ-NarX-like"/>
    <property type="match status" value="1"/>
</dbReference>
<feature type="domain" description="Signal transduction histidine kinase subgroup 3 dimerisation and phosphoacceptor" evidence="11">
    <location>
        <begin position="181"/>
        <end position="251"/>
    </location>
</feature>
<dbReference type="InterPro" id="IPR003594">
    <property type="entry name" value="HATPase_dom"/>
</dbReference>
<dbReference type="GO" id="GO:0016020">
    <property type="term" value="C:membrane"/>
    <property type="evidence" value="ECO:0007669"/>
    <property type="project" value="InterPro"/>
</dbReference>
<evidence type="ECO:0000259" key="10">
    <source>
        <dbReference type="Pfam" id="PF02518"/>
    </source>
</evidence>
<name>A0A895XN95_9ACTN</name>
<dbReference type="EC" id="2.7.13.3" evidence="2"/>
<feature type="transmembrane region" description="Helical" evidence="9">
    <location>
        <begin position="12"/>
        <end position="28"/>
    </location>
</feature>
<keyword evidence="9" id="KW-0812">Transmembrane</keyword>
<dbReference type="RefSeq" id="WP_213169944.1">
    <property type="nucleotide sequence ID" value="NZ_CP070496.1"/>
</dbReference>
<proteinExistence type="predicted"/>
<keyword evidence="9" id="KW-1133">Transmembrane helix</keyword>
<feature type="transmembrane region" description="Helical" evidence="9">
    <location>
        <begin position="108"/>
        <end position="130"/>
    </location>
</feature>
<feature type="domain" description="Histidine kinase/HSP90-like ATPase" evidence="10">
    <location>
        <begin position="304"/>
        <end position="393"/>
    </location>
</feature>
<dbReference type="GO" id="GO:0005524">
    <property type="term" value="F:ATP binding"/>
    <property type="evidence" value="ECO:0007669"/>
    <property type="project" value="UniProtKB-KW"/>
</dbReference>
<comment type="catalytic activity">
    <reaction evidence="1">
        <text>ATP + protein L-histidine = ADP + protein N-phospho-L-histidine.</text>
        <dbReference type="EC" id="2.7.13.3"/>
    </reaction>
</comment>
<evidence type="ECO:0000256" key="4">
    <source>
        <dbReference type="ARBA" id="ARBA00022679"/>
    </source>
</evidence>
<dbReference type="SUPFAM" id="SSF55874">
    <property type="entry name" value="ATPase domain of HSP90 chaperone/DNA topoisomerase II/histidine kinase"/>
    <property type="match status" value="1"/>
</dbReference>
<evidence type="ECO:0000256" key="8">
    <source>
        <dbReference type="ARBA" id="ARBA00023012"/>
    </source>
</evidence>
<dbReference type="InterPro" id="IPR011712">
    <property type="entry name" value="Sig_transdc_His_kin_sub3_dim/P"/>
</dbReference>
<keyword evidence="13" id="KW-1185">Reference proteome</keyword>
<dbReference type="EMBL" id="CP070496">
    <property type="protein sequence ID" value="QSB03946.1"/>
    <property type="molecule type" value="Genomic_DNA"/>
</dbReference>
<keyword evidence="8" id="KW-0902">Two-component regulatory system</keyword>